<evidence type="ECO:0000259" key="8">
    <source>
        <dbReference type="PROSITE" id="PS51910"/>
    </source>
</evidence>
<dbReference type="GO" id="GO:0005576">
    <property type="term" value="C:extracellular region"/>
    <property type="evidence" value="ECO:0007669"/>
    <property type="project" value="InterPro"/>
</dbReference>
<evidence type="ECO:0000313" key="10">
    <source>
        <dbReference type="Proteomes" id="UP000807504"/>
    </source>
</evidence>
<dbReference type="EMBL" id="JABXBU010000015">
    <property type="protein sequence ID" value="KAF8787214.1"/>
    <property type="molecule type" value="Genomic_DNA"/>
</dbReference>
<dbReference type="InterPro" id="IPR050314">
    <property type="entry name" value="Glycosyl_Hydrlase_18"/>
</dbReference>
<feature type="region of interest" description="Disordered" evidence="5">
    <location>
        <begin position="402"/>
        <end position="439"/>
    </location>
</feature>
<dbReference type="SMART" id="SM00494">
    <property type="entry name" value="ChtBD2"/>
    <property type="match status" value="1"/>
</dbReference>
<reference evidence="9" key="1">
    <citation type="journal article" date="2020" name="bioRxiv">
        <title>Chromosome-level reference genome of the European wasp spider Argiope bruennichi: a resource for studies on range expansion and evolutionary adaptation.</title>
        <authorList>
            <person name="Sheffer M.M."/>
            <person name="Hoppe A."/>
            <person name="Krehenwinkel H."/>
            <person name="Uhl G."/>
            <person name="Kuss A.W."/>
            <person name="Jensen L."/>
            <person name="Jensen C."/>
            <person name="Gillespie R.G."/>
            <person name="Hoff K.J."/>
            <person name="Prost S."/>
        </authorList>
    </citation>
    <scope>NUCLEOTIDE SEQUENCE</scope>
</reference>
<dbReference type="GO" id="GO:0008061">
    <property type="term" value="F:chitin binding"/>
    <property type="evidence" value="ECO:0007669"/>
    <property type="project" value="UniProtKB-KW"/>
</dbReference>
<evidence type="ECO:0000256" key="1">
    <source>
        <dbReference type="ARBA" id="ARBA00009121"/>
    </source>
</evidence>
<dbReference type="SMART" id="SM00636">
    <property type="entry name" value="Glyco_18"/>
    <property type="match status" value="1"/>
</dbReference>
<dbReference type="PANTHER" id="PTHR11177">
    <property type="entry name" value="CHITINASE"/>
    <property type="match status" value="1"/>
</dbReference>
<organism evidence="9 10">
    <name type="scientific">Argiope bruennichi</name>
    <name type="common">Wasp spider</name>
    <name type="synonym">Aranea bruennichi</name>
    <dbReference type="NCBI Taxonomy" id="94029"/>
    <lineage>
        <taxon>Eukaryota</taxon>
        <taxon>Metazoa</taxon>
        <taxon>Ecdysozoa</taxon>
        <taxon>Arthropoda</taxon>
        <taxon>Chelicerata</taxon>
        <taxon>Arachnida</taxon>
        <taxon>Araneae</taxon>
        <taxon>Araneomorphae</taxon>
        <taxon>Entelegynae</taxon>
        <taxon>Araneoidea</taxon>
        <taxon>Araneidae</taxon>
        <taxon>Argiope</taxon>
    </lineage>
</organism>
<sequence length="526" mass="58875">MVWVHSVGFFLLSLLGIIRNPEVKRRITDISDTQYKVVCYLGSWANYRNGDGKFVIESIDPQLCTHAMYAFAKLENNQITVFDPYLDLKENYGLGGYERFNNLRQKNPNLKTLIAIGGWNEGSEKYSRMAATPQTRATFVKSAVDFCLKYNFSGLDVDWEYPAQRGGAPHDKENFASLLKELKEAFTPHGLVLSVAVSAGKSTIDTAYDIPGVAKYVDFINVMTYDFHGMWDRKTGHNCPLYAMPNATEDEKILTVDYAIKYWIKNGAPKEKIIFGMGTYGRSFTLANAANNGLGAPITGPGMKGPFTALEGMLGYNEICRDKEWKEVFVQHVDAPYAYKGNQWVGYDNAKSIGLKVDYIIKEGIGGGMIWSLETDDFRGTCGGGKYPLLSTIASKLIGETLIPNPETTPQPDHTTPHPDHTTLQPDHTTPQPDHTTTPGYEFECKKQGYFRDPSDCSVFHYCQSNHGGFARITLHCPAGLAYSEKIRVCDYKKNVPECRNSLDGKQRMIDYLISFLFSPASYFSS</sequence>
<feature type="signal peptide" evidence="6">
    <location>
        <begin position="1"/>
        <end position="19"/>
    </location>
</feature>
<dbReference type="GO" id="GO:0006032">
    <property type="term" value="P:chitin catabolic process"/>
    <property type="evidence" value="ECO:0007669"/>
    <property type="project" value="TreeGrafter"/>
</dbReference>
<dbReference type="InterPro" id="IPR017853">
    <property type="entry name" value="GH"/>
</dbReference>
<dbReference type="InterPro" id="IPR036508">
    <property type="entry name" value="Chitin-bd_dom_sf"/>
</dbReference>
<evidence type="ECO:0000256" key="5">
    <source>
        <dbReference type="SAM" id="MobiDB-lite"/>
    </source>
</evidence>
<evidence type="ECO:0000313" key="9">
    <source>
        <dbReference type="EMBL" id="KAF8787214.1"/>
    </source>
</evidence>
<dbReference type="InterPro" id="IPR002557">
    <property type="entry name" value="Chitin-bd_dom"/>
</dbReference>
<name>A0A8T0F7N2_ARGBR</name>
<dbReference type="InterPro" id="IPR011583">
    <property type="entry name" value="Chitinase_II/V-like_cat"/>
</dbReference>
<keyword evidence="3 6" id="KW-0732">Signal</keyword>
<dbReference type="InterPro" id="IPR001223">
    <property type="entry name" value="Glyco_hydro18_cat"/>
</dbReference>
<feature type="chain" id="PRO_5035930970" evidence="6">
    <location>
        <begin position="20"/>
        <end position="526"/>
    </location>
</feature>
<keyword evidence="2" id="KW-0147">Chitin-binding</keyword>
<dbReference type="FunFam" id="3.10.50.10:FF:000001">
    <property type="entry name" value="Chitinase 3-like 1"/>
    <property type="match status" value="1"/>
</dbReference>
<comment type="caution">
    <text evidence="9">The sequence shown here is derived from an EMBL/GenBank/DDBJ whole genome shotgun (WGS) entry which is preliminary data.</text>
</comment>
<dbReference type="GO" id="GO:0004568">
    <property type="term" value="F:chitinase activity"/>
    <property type="evidence" value="ECO:0007669"/>
    <property type="project" value="TreeGrafter"/>
</dbReference>
<dbReference type="Gene3D" id="3.10.50.10">
    <property type="match status" value="1"/>
</dbReference>
<dbReference type="Pfam" id="PF00704">
    <property type="entry name" value="Glyco_hydro_18"/>
    <property type="match status" value="1"/>
</dbReference>
<dbReference type="SUPFAM" id="SSF54556">
    <property type="entry name" value="Chitinase insertion domain"/>
    <property type="match status" value="1"/>
</dbReference>
<dbReference type="Pfam" id="PF01607">
    <property type="entry name" value="CBM_14"/>
    <property type="match status" value="1"/>
</dbReference>
<dbReference type="CDD" id="cd02872">
    <property type="entry name" value="GH18_chitolectin_chitotriosidase"/>
    <property type="match status" value="1"/>
</dbReference>
<keyword evidence="10" id="KW-1185">Reference proteome</keyword>
<proteinExistence type="inferred from homology"/>
<dbReference type="PROSITE" id="PS51910">
    <property type="entry name" value="GH18_2"/>
    <property type="match status" value="1"/>
</dbReference>
<dbReference type="SUPFAM" id="SSF57625">
    <property type="entry name" value="Invertebrate chitin-binding proteins"/>
    <property type="match status" value="1"/>
</dbReference>
<evidence type="ECO:0000259" key="7">
    <source>
        <dbReference type="PROSITE" id="PS50940"/>
    </source>
</evidence>
<evidence type="ECO:0000256" key="4">
    <source>
        <dbReference type="ARBA" id="ARBA00023157"/>
    </source>
</evidence>
<accession>A0A8T0F7N2</accession>
<dbReference type="InterPro" id="IPR029070">
    <property type="entry name" value="Chitinase_insertion_sf"/>
</dbReference>
<keyword evidence="4" id="KW-1015">Disulfide bond</keyword>
<dbReference type="Gene3D" id="3.20.20.80">
    <property type="entry name" value="Glycosidases"/>
    <property type="match status" value="1"/>
</dbReference>
<reference evidence="9" key="2">
    <citation type="submission" date="2020-06" db="EMBL/GenBank/DDBJ databases">
        <authorList>
            <person name="Sheffer M."/>
        </authorList>
    </citation>
    <scope>NUCLEOTIDE SEQUENCE</scope>
</reference>
<protein>
    <submittedName>
        <fullName evidence="9">Chitotriosidase-1 like protein</fullName>
    </submittedName>
</protein>
<feature type="compositionally biased region" description="Low complexity" evidence="5">
    <location>
        <begin position="422"/>
        <end position="439"/>
    </location>
</feature>
<dbReference type="FunFam" id="3.20.20.80:FF:000007">
    <property type="entry name" value="Acidic mammalian chitinase"/>
    <property type="match status" value="1"/>
</dbReference>
<evidence type="ECO:0000256" key="2">
    <source>
        <dbReference type="ARBA" id="ARBA00022669"/>
    </source>
</evidence>
<feature type="domain" description="GH18" evidence="8">
    <location>
        <begin position="35"/>
        <end position="400"/>
    </location>
</feature>
<dbReference type="SUPFAM" id="SSF51445">
    <property type="entry name" value="(Trans)glycosidases"/>
    <property type="match status" value="1"/>
</dbReference>
<dbReference type="Proteomes" id="UP000807504">
    <property type="component" value="Unassembled WGS sequence"/>
</dbReference>
<dbReference type="PROSITE" id="PS50940">
    <property type="entry name" value="CHIT_BIND_II"/>
    <property type="match status" value="1"/>
</dbReference>
<gene>
    <name evidence="9" type="ORF">HNY73_008837</name>
</gene>
<evidence type="ECO:0000256" key="3">
    <source>
        <dbReference type="ARBA" id="ARBA00022729"/>
    </source>
</evidence>
<dbReference type="Gene3D" id="2.170.140.10">
    <property type="entry name" value="Chitin binding domain"/>
    <property type="match status" value="1"/>
</dbReference>
<dbReference type="PANTHER" id="PTHR11177:SF360">
    <property type="entry name" value="CHITINASE 4-RELATED"/>
    <property type="match status" value="1"/>
</dbReference>
<dbReference type="GO" id="GO:0005975">
    <property type="term" value="P:carbohydrate metabolic process"/>
    <property type="evidence" value="ECO:0007669"/>
    <property type="project" value="InterPro"/>
</dbReference>
<evidence type="ECO:0000256" key="6">
    <source>
        <dbReference type="SAM" id="SignalP"/>
    </source>
</evidence>
<comment type="similarity">
    <text evidence="1">Belongs to the glycosyl hydrolase 18 family. Chitinase class II subfamily.</text>
</comment>
<dbReference type="AlphaFoldDB" id="A0A8T0F7N2"/>
<feature type="domain" description="Chitin-binding type-2" evidence="7">
    <location>
        <begin position="442"/>
        <end position="501"/>
    </location>
</feature>